<gene>
    <name evidence="2" type="ORF">MUO15_15575</name>
</gene>
<accession>A0ABY4H8H5</accession>
<keyword evidence="3" id="KW-1185">Reference proteome</keyword>
<name>A0ABY4H8H5_9BACI</name>
<reference evidence="2" key="1">
    <citation type="submission" date="2022-04" db="EMBL/GenBank/DDBJ databases">
        <title>Halobacillus sp. isolated from saltern.</title>
        <authorList>
            <person name="Won M."/>
            <person name="Lee C.-M."/>
            <person name="Woen H.-Y."/>
            <person name="Kwon S.-W."/>
        </authorList>
    </citation>
    <scope>NUCLEOTIDE SEQUENCE</scope>
    <source>
        <strain evidence="2">SSHM10-5</strain>
    </source>
</reference>
<sequence>MSKSYKTEIMKRMNRTLKSFPELWMNETLNKTQVIHSIRSFDPKLLDKLLADELIGQTYTQNIGDVKVFKRQELIDFFREGNGR</sequence>
<evidence type="ECO:0000313" key="3">
    <source>
        <dbReference type="Proteomes" id="UP000830326"/>
    </source>
</evidence>
<dbReference type="Proteomes" id="UP000830326">
    <property type="component" value="Chromosome"/>
</dbReference>
<organism evidence="2 3">
    <name type="scientific">Halobacillus amylolyticus</name>
    <dbReference type="NCBI Taxonomy" id="2932259"/>
    <lineage>
        <taxon>Bacteria</taxon>
        <taxon>Bacillati</taxon>
        <taxon>Bacillota</taxon>
        <taxon>Bacilli</taxon>
        <taxon>Bacillales</taxon>
        <taxon>Bacillaceae</taxon>
        <taxon>Halobacillus</taxon>
    </lineage>
</organism>
<evidence type="ECO:0000313" key="2">
    <source>
        <dbReference type="EMBL" id="UOR11009.1"/>
    </source>
</evidence>
<dbReference type="RefSeq" id="WP_245030560.1">
    <property type="nucleotide sequence ID" value="NZ_CP095075.1"/>
</dbReference>
<dbReference type="InterPro" id="IPR022221">
    <property type="entry name" value="TypeIII_RM_meth"/>
</dbReference>
<feature type="domain" description="Type III restriction/modification enzyme methylation subunit" evidence="1">
    <location>
        <begin position="42"/>
        <end position="79"/>
    </location>
</feature>
<protein>
    <recommendedName>
        <fullName evidence="1">Type III restriction/modification enzyme methylation subunit domain-containing protein</fullName>
    </recommendedName>
</protein>
<dbReference type="EMBL" id="CP095075">
    <property type="protein sequence ID" value="UOR11009.1"/>
    <property type="molecule type" value="Genomic_DNA"/>
</dbReference>
<evidence type="ECO:0000259" key="1">
    <source>
        <dbReference type="Pfam" id="PF12564"/>
    </source>
</evidence>
<dbReference type="Pfam" id="PF12564">
    <property type="entry name" value="TypeIII_RM_meth"/>
    <property type="match status" value="1"/>
</dbReference>
<proteinExistence type="predicted"/>